<sequence>MNYRIIHLVQTKFIGIRHNDSLTFYFCFERVSIGNPILTMEFPFVFD</sequence>
<dbReference type="Proteomes" id="UP000018747">
    <property type="component" value="Unassembled WGS sequence"/>
</dbReference>
<organism evidence="1 2">
    <name type="scientific">Leptospira alexanderi serovar Manhao 3 str. L 60</name>
    <dbReference type="NCBI Taxonomy" id="1049759"/>
    <lineage>
        <taxon>Bacteria</taxon>
        <taxon>Pseudomonadati</taxon>
        <taxon>Spirochaetota</taxon>
        <taxon>Spirochaetia</taxon>
        <taxon>Leptospirales</taxon>
        <taxon>Leptospiraceae</taxon>
        <taxon>Leptospira</taxon>
    </lineage>
</organism>
<name>V6IAA4_9LEPT</name>
<accession>V6IAA4</accession>
<dbReference type="EMBL" id="AHMT02000061">
    <property type="protein sequence ID" value="EQA60493.1"/>
    <property type="molecule type" value="Genomic_DNA"/>
</dbReference>
<evidence type="ECO:0000313" key="1">
    <source>
        <dbReference type="EMBL" id="EQA60493.1"/>
    </source>
</evidence>
<reference evidence="1" key="1">
    <citation type="submission" date="2013-05" db="EMBL/GenBank/DDBJ databases">
        <authorList>
            <person name="Harkins D.M."/>
            <person name="Durkin A.S."/>
            <person name="Brinkac L.M."/>
            <person name="Haft D.H."/>
            <person name="Selengut J.D."/>
            <person name="Sanka R."/>
            <person name="DePew J."/>
            <person name="Purushe J."/>
            <person name="Hartskeerl R.A."/>
            <person name="Ahmed A."/>
            <person name="van der Linden H."/>
            <person name="Goris M.G.A."/>
            <person name="Vinetz J.M."/>
            <person name="Sutton G.G."/>
            <person name="Nierman W.C."/>
            <person name="Fouts D.E."/>
        </authorList>
    </citation>
    <scope>NUCLEOTIDE SEQUENCE [LARGE SCALE GENOMIC DNA]</scope>
    <source>
        <strain evidence="1">L 60</strain>
    </source>
</reference>
<dbReference type="AlphaFoldDB" id="V6IAA4"/>
<protein>
    <submittedName>
        <fullName evidence="1">Uncharacterized protein</fullName>
    </submittedName>
</protein>
<keyword evidence="2" id="KW-1185">Reference proteome</keyword>
<proteinExistence type="predicted"/>
<gene>
    <name evidence="1" type="ORF">LEP1GSC062_0218</name>
</gene>
<evidence type="ECO:0000313" key="2">
    <source>
        <dbReference type="Proteomes" id="UP000018747"/>
    </source>
</evidence>
<comment type="caution">
    <text evidence="1">The sequence shown here is derived from an EMBL/GenBank/DDBJ whole genome shotgun (WGS) entry which is preliminary data.</text>
</comment>